<keyword evidence="1" id="KW-1133">Transmembrane helix</keyword>
<reference evidence="3" key="1">
    <citation type="journal article" date="2014" name="Int. J. Syst. Evol. Microbiol.">
        <title>Complete genome of a new Firmicutes species belonging to the dominant human colonic microbiota ('Ruminococcus bicirculans') reveals two chromosomes and a selective capacity to utilize plant glucans.</title>
        <authorList>
            <consortium name="NISC Comparative Sequencing Program"/>
            <person name="Wegmann U."/>
            <person name="Louis P."/>
            <person name="Goesmann A."/>
            <person name="Henrissat B."/>
            <person name="Duncan S.H."/>
            <person name="Flint H.J."/>
        </authorList>
    </citation>
    <scope>NUCLEOTIDE SEQUENCE</scope>
    <source>
        <strain evidence="3">NBRC 107715</strain>
    </source>
</reference>
<keyword evidence="1" id="KW-0472">Membrane</keyword>
<dbReference type="EMBL" id="BSPK01000084">
    <property type="protein sequence ID" value="GLS65898.1"/>
    <property type="molecule type" value="Genomic_DNA"/>
</dbReference>
<accession>A0A512IZ60</accession>
<sequence length="184" mass="19082">MLPPTTAIVAFAVLFGHPFLQVCAFGLGRKAFAVSWLGRATTYGIAALAGLSAALLLGSFEASGTASDPVPTERAAPASPGPAAPVLPSDFQLPAYLVARDGRYYFKAADGSESLIQDPVNTRAIKNLIALQKDALKFRTFLARTDRPSPAWGSGKELPAGIGDWVAGPGGWVAGNDAEAGKVR</sequence>
<feature type="transmembrane region" description="Helical" evidence="1">
    <location>
        <begin position="40"/>
        <end position="60"/>
    </location>
</feature>
<dbReference type="EMBL" id="BJZU01000015">
    <property type="protein sequence ID" value="GEP02965.1"/>
    <property type="molecule type" value="Genomic_DNA"/>
</dbReference>
<reference evidence="2 4" key="3">
    <citation type="submission" date="2019-07" db="EMBL/GenBank/DDBJ databases">
        <title>Whole genome shotgun sequence of Methylobacterium oxalidis NBRC 107715.</title>
        <authorList>
            <person name="Hosoyama A."/>
            <person name="Uohara A."/>
            <person name="Ohji S."/>
            <person name="Ichikawa N."/>
        </authorList>
    </citation>
    <scope>NUCLEOTIDE SEQUENCE [LARGE SCALE GENOMIC DNA]</scope>
    <source>
        <strain evidence="2 4">NBRC 107715</strain>
    </source>
</reference>
<evidence type="ECO:0000313" key="4">
    <source>
        <dbReference type="Proteomes" id="UP000321960"/>
    </source>
</evidence>
<protein>
    <submittedName>
        <fullName evidence="2">Uncharacterized protein</fullName>
    </submittedName>
</protein>
<dbReference type="AlphaFoldDB" id="A0A512IZ60"/>
<name>A0A512IZ60_9HYPH</name>
<evidence type="ECO:0000313" key="5">
    <source>
        <dbReference type="Proteomes" id="UP001156856"/>
    </source>
</evidence>
<evidence type="ECO:0000256" key="1">
    <source>
        <dbReference type="SAM" id="Phobius"/>
    </source>
</evidence>
<dbReference type="Proteomes" id="UP000321960">
    <property type="component" value="Unassembled WGS sequence"/>
</dbReference>
<feature type="transmembrane region" description="Helical" evidence="1">
    <location>
        <begin position="6"/>
        <end position="28"/>
    </location>
</feature>
<comment type="caution">
    <text evidence="2">The sequence shown here is derived from an EMBL/GenBank/DDBJ whole genome shotgun (WGS) entry which is preliminary data.</text>
</comment>
<keyword evidence="5" id="KW-1185">Reference proteome</keyword>
<keyword evidence="1" id="KW-0812">Transmembrane</keyword>
<proteinExistence type="predicted"/>
<dbReference type="RefSeq" id="WP_147024706.1">
    <property type="nucleotide sequence ID" value="NZ_BJZU01000015.1"/>
</dbReference>
<gene>
    <name evidence="3" type="ORF">GCM10007888_42800</name>
    <name evidence="2" type="ORF">MOX02_10030</name>
</gene>
<organism evidence="2 4">
    <name type="scientific">Methylobacterium oxalidis</name>
    <dbReference type="NCBI Taxonomy" id="944322"/>
    <lineage>
        <taxon>Bacteria</taxon>
        <taxon>Pseudomonadati</taxon>
        <taxon>Pseudomonadota</taxon>
        <taxon>Alphaproteobacteria</taxon>
        <taxon>Hyphomicrobiales</taxon>
        <taxon>Methylobacteriaceae</taxon>
        <taxon>Methylobacterium</taxon>
    </lineage>
</organism>
<reference evidence="5" key="2">
    <citation type="journal article" date="2019" name="Int. J. Syst. Evol. Microbiol.">
        <title>The Global Catalogue of Microorganisms (GCM) 10K type strain sequencing project: providing services to taxonomists for standard genome sequencing and annotation.</title>
        <authorList>
            <consortium name="The Broad Institute Genomics Platform"/>
            <consortium name="The Broad Institute Genome Sequencing Center for Infectious Disease"/>
            <person name="Wu L."/>
            <person name="Ma J."/>
        </authorList>
    </citation>
    <scope>NUCLEOTIDE SEQUENCE [LARGE SCALE GENOMIC DNA]</scope>
    <source>
        <strain evidence="5">NBRC 107715</strain>
    </source>
</reference>
<dbReference type="Proteomes" id="UP001156856">
    <property type="component" value="Unassembled WGS sequence"/>
</dbReference>
<evidence type="ECO:0000313" key="3">
    <source>
        <dbReference type="EMBL" id="GLS65898.1"/>
    </source>
</evidence>
<reference evidence="3" key="4">
    <citation type="submission" date="2023-01" db="EMBL/GenBank/DDBJ databases">
        <title>Draft genome sequence of Methylobacterium oxalidis strain NBRC 107715.</title>
        <authorList>
            <person name="Sun Q."/>
            <person name="Mori K."/>
        </authorList>
    </citation>
    <scope>NUCLEOTIDE SEQUENCE</scope>
    <source>
        <strain evidence="3">NBRC 107715</strain>
    </source>
</reference>
<evidence type="ECO:0000313" key="2">
    <source>
        <dbReference type="EMBL" id="GEP02965.1"/>
    </source>
</evidence>